<evidence type="ECO:0000256" key="1">
    <source>
        <dbReference type="ARBA" id="ARBA00004141"/>
    </source>
</evidence>
<dbReference type="Proteomes" id="UP000812966">
    <property type="component" value="Unassembled WGS sequence"/>
</dbReference>
<feature type="chain" id="PRO_5035479568" description="EXPERA domain-containing protein" evidence="7">
    <location>
        <begin position="28"/>
        <end position="120"/>
    </location>
</feature>
<keyword evidence="10" id="KW-1185">Reference proteome</keyword>
<dbReference type="PANTHER" id="PTHR31204:SF1">
    <property type="entry name" value="SIGMA INTRACELLULAR RECEPTOR 2"/>
    <property type="match status" value="1"/>
</dbReference>
<evidence type="ECO:0000313" key="9">
    <source>
        <dbReference type="EMBL" id="KAG7530590.1"/>
    </source>
</evidence>
<dbReference type="EMBL" id="JABELV010000114">
    <property type="protein sequence ID" value="KAG7530590.1"/>
    <property type="molecule type" value="Genomic_DNA"/>
</dbReference>
<gene>
    <name evidence="9" type="ORF">FFLO_04953</name>
</gene>
<keyword evidence="3 5" id="KW-1133">Transmembrane helix</keyword>
<evidence type="ECO:0000256" key="5">
    <source>
        <dbReference type="PROSITE-ProRule" id="PRU01087"/>
    </source>
</evidence>
<evidence type="ECO:0000256" key="7">
    <source>
        <dbReference type="SAM" id="SignalP"/>
    </source>
</evidence>
<feature type="transmembrane region" description="Helical" evidence="6">
    <location>
        <begin position="71"/>
        <end position="97"/>
    </location>
</feature>
<feature type="signal peptide" evidence="7">
    <location>
        <begin position="1"/>
        <end position="27"/>
    </location>
</feature>
<feature type="domain" description="EXPERA" evidence="8">
    <location>
        <begin position="11"/>
        <end position="120"/>
    </location>
</feature>
<dbReference type="PANTHER" id="PTHR31204">
    <property type="entry name" value="SIGMA INTRACELLULAR RECEPTOR 2"/>
    <property type="match status" value="1"/>
</dbReference>
<keyword evidence="2 5" id="KW-0812">Transmembrane</keyword>
<dbReference type="GO" id="GO:0016020">
    <property type="term" value="C:membrane"/>
    <property type="evidence" value="ECO:0007669"/>
    <property type="project" value="UniProtKB-SubCell"/>
</dbReference>
<dbReference type="PROSITE" id="PS51751">
    <property type="entry name" value="EXPERA"/>
    <property type="match status" value="1"/>
</dbReference>
<keyword evidence="4 5" id="KW-0472">Membrane</keyword>
<name>A0A8K0JHY5_9TREE</name>
<evidence type="ECO:0000256" key="3">
    <source>
        <dbReference type="ARBA" id="ARBA00022989"/>
    </source>
</evidence>
<protein>
    <recommendedName>
        <fullName evidence="8">EXPERA domain-containing protein</fullName>
    </recommendedName>
</protein>
<keyword evidence="7" id="KW-0732">Signal</keyword>
<comment type="subcellular location">
    <subcellularLocation>
        <location evidence="1">Membrane</location>
        <topology evidence="1">Multi-pass membrane protein</topology>
    </subcellularLocation>
</comment>
<proteinExistence type="predicted"/>
<evidence type="ECO:0000313" key="10">
    <source>
        <dbReference type="Proteomes" id="UP000812966"/>
    </source>
</evidence>
<organism evidence="9 10">
    <name type="scientific">Filobasidium floriforme</name>
    <dbReference type="NCBI Taxonomy" id="5210"/>
    <lineage>
        <taxon>Eukaryota</taxon>
        <taxon>Fungi</taxon>
        <taxon>Dikarya</taxon>
        <taxon>Basidiomycota</taxon>
        <taxon>Agaricomycotina</taxon>
        <taxon>Tremellomycetes</taxon>
        <taxon>Filobasidiales</taxon>
        <taxon>Filobasidiaceae</taxon>
        <taxon>Filobasidium</taxon>
    </lineage>
</organism>
<dbReference type="Pfam" id="PF05241">
    <property type="entry name" value="EBP"/>
    <property type="match status" value="1"/>
</dbReference>
<evidence type="ECO:0000259" key="8">
    <source>
        <dbReference type="PROSITE" id="PS51751"/>
    </source>
</evidence>
<dbReference type="AlphaFoldDB" id="A0A8K0JHY5"/>
<dbReference type="InterPro" id="IPR033118">
    <property type="entry name" value="EXPERA"/>
</dbReference>
<evidence type="ECO:0000256" key="2">
    <source>
        <dbReference type="ARBA" id="ARBA00022692"/>
    </source>
</evidence>
<evidence type="ECO:0000256" key="6">
    <source>
        <dbReference type="SAM" id="Phobius"/>
    </source>
</evidence>
<reference evidence="9" key="1">
    <citation type="submission" date="2020-04" db="EMBL/GenBank/DDBJ databases">
        <title>Analysis of mating type loci in Filobasidium floriforme.</title>
        <authorList>
            <person name="Nowrousian M."/>
        </authorList>
    </citation>
    <scope>NUCLEOTIDE SEQUENCE</scope>
    <source>
        <strain evidence="9">CBS 6242</strain>
    </source>
</reference>
<dbReference type="GO" id="GO:0005783">
    <property type="term" value="C:endoplasmic reticulum"/>
    <property type="evidence" value="ECO:0007669"/>
    <property type="project" value="TreeGrafter"/>
</dbReference>
<accession>A0A8K0JHY5</accession>
<comment type="caution">
    <text evidence="9">The sequence shown here is derived from an EMBL/GenBank/DDBJ whole genome shotgun (WGS) entry which is preliminary data.</text>
</comment>
<dbReference type="InterPro" id="IPR051987">
    <property type="entry name" value="Sigma-2_receptor-like"/>
</dbReference>
<evidence type="ECO:0000256" key="4">
    <source>
        <dbReference type="ARBA" id="ARBA00023136"/>
    </source>
</evidence>
<sequence length="120" mass="14228">MDRTPLSSRPLDKLWFLWFVFSQPLTAVIDGQAIYPRHLVPGFIRSLYLQALEFSKDTLMLGMEKQDPSLFWFKGFICLEVFFQLPLFFVGAYCLYYSTYKRARFTRETGVARREVQCME</sequence>